<evidence type="ECO:0000256" key="6">
    <source>
        <dbReference type="ARBA" id="ARBA00034313"/>
    </source>
</evidence>
<comment type="subcellular location">
    <subcellularLocation>
        <location evidence="1">Membrane</location>
        <topology evidence="1">Multi-pass membrane protein</topology>
    </subcellularLocation>
</comment>
<organism evidence="9 10">
    <name type="scientific">Penicillium cosmopolitanum</name>
    <dbReference type="NCBI Taxonomy" id="1131564"/>
    <lineage>
        <taxon>Eukaryota</taxon>
        <taxon>Fungi</taxon>
        <taxon>Dikarya</taxon>
        <taxon>Ascomycota</taxon>
        <taxon>Pezizomycotina</taxon>
        <taxon>Eurotiomycetes</taxon>
        <taxon>Eurotiomycetidae</taxon>
        <taxon>Eurotiales</taxon>
        <taxon>Aspergillaceae</taxon>
        <taxon>Penicillium</taxon>
    </lineage>
</organism>
<evidence type="ECO:0000256" key="2">
    <source>
        <dbReference type="ARBA" id="ARBA00022692"/>
    </source>
</evidence>
<evidence type="ECO:0000256" key="7">
    <source>
        <dbReference type="SAM" id="MobiDB-lite"/>
    </source>
</evidence>
<feature type="transmembrane region" description="Helical" evidence="8">
    <location>
        <begin position="6"/>
        <end position="31"/>
    </location>
</feature>
<evidence type="ECO:0000256" key="3">
    <source>
        <dbReference type="ARBA" id="ARBA00022989"/>
    </source>
</evidence>
<feature type="region of interest" description="Disordered" evidence="7">
    <location>
        <begin position="137"/>
        <end position="164"/>
    </location>
</feature>
<dbReference type="GeneID" id="81370498"/>
<keyword evidence="4" id="KW-0503">Monooxygenase</keyword>
<evidence type="ECO:0000256" key="4">
    <source>
        <dbReference type="ARBA" id="ARBA00023033"/>
    </source>
</evidence>
<evidence type="ECO:0000313" key="9">
    <source>
        <dbReference type="EMBL" id="KAJ5391391.1"/>
    </source>
</evidence>
<keyword evidence="3 8" id="KW-1133">Transmembrane helix</keyword>
<keyword evidence="10" id="KW-1185">Reference proteome</keyword>
<evidence type="ECO:0000256" key="1">
    <source>
        <dbReference type="ARBA" id="ARBA00004141"/>
    </source>
</evidence>
<dbReference type="GO" id="GO:0016020">
    <property type="term" value="C:membrane"/>
    <property type="evidence" value="ECO:0007669"/>
    <property type="project" value="UniProtKB-SubCell"/>
</dbReference>
<feature type="transmembrane region" description="Helical" evidence="8">
    <location>
        <begin position="73"/>
        <end position="92"/>
    </location>
</feature>
<dbReference type="RefSeq" id="XP_056487069.1">
    <property type="nucleotide sequence ID" value="XM_056631518.1"/>
</dbReference>
<comment type="caution">
    <text evidence="9">The sequence shown here is derived from an EMBL/GenBank/DDBJ whole genome shotgun (WGS) entry which is preliminary data.</text>
</comment>
<accession>A0A9W9VY34</accession>
<dbReference type="Proteomes" id="UP001147747">
    <property type="component" value="Unassembled WGS sequence"/>
</dbReference>
<dbReference type="AlphaFoldDB" id="A0A9W9VY34"/>
<sequence length="204" mass="21853">MVTGVYIAQAIGTIGCAAAAGGIATLSIACIPNLTLPARRPVKSSHSFYETPGNLAAHLSHQWLDFYDRGHKIFPSIAGLASLANIYVFWALRDAPTVAVSSVANHYLLAAAVAMSIAPWTLLAMLKTNKRLDSYAASDDEVGHEDSQDAITSTEEQAKRSQADNEVPRLLKKWAKLNLVRSIFPLLGAAISLHATSRVISSRA</sequence>
<keyword evidence="4" id="KW-0560">Oxidoreductase</keyword>
<evidence type="ECO:0000256" key="5">
    <source>
        <dbReference type="ARBA" id="ARBA00023136"/>
    </source>
</evidence>
<dbReference type="OrthoDB" id="5954308at2759"/>
<dbReference type="PANTHER" id="PTHR35042:SF1">
    <property type="entry name" value="DUF1772-DOMAIN-CONTAINING PROTEIN"/>
    <property type="match status" value="1"/>
</dbReference>
<evidence type="ECO:0000313" key="10">
    <source>
        <dbReference type="Proteomes" id="UP001147747"/>
    </source>
</evidence>
<dbReference type="InterPro" id="IPR013901">
    <property type="entry name" value="Anthrone_oxy"/>
</dbReference>
<evidence type="ECO:0008006" key="11">
    <source>
        <dbReference type="Google" id="ProtNLM"/>
    </source>
</evidence>
<comment type="similarity">
    <text evidence="6">Belongs to the anthrone oxygenase family.</text>
</comment>
<dbReference type="GO" id="GO:0004497">
    <property type="term" value="F:monooxygenase activity"/>
    <property type="evidence" value="ECO:0007669"/>
    <property type="project" value="UniProtKB-KW"/>
</dbReference>
<reference evidence="9" key="1">
    <citation type="submission" date="2022-12" db="EMBL/GenBank/DDBJ databases">
        <authorList>
            <person name="Petersen C."/>
        </authorList>
    </citation>
    <scope>NUCLEOTIDE SEQUENCE</scope>
    <source>
        <strain evidence="9">IBT 29677</strain>
    </source>
</reference>
<gene>
    <name evidence="9" type="ORF">N7509_006881</name>
</gene>
<name>A0A9W9VY34_9EURO</name>
<keyword evidence="2 8" id="KW-0812">Transmembrane</keyword>
<dbReference type="EMBL" id="JAPZBU010000008">
    <property type="protein sequence ID" value="KAJ5391391.1"/>
    <property type="molecule type" value="Genomic_DNA"/>
</dbReference>
<dbReference type="Pfam" id="PF08592">
    <property type="entry name" value="Anthrone_oxy"/>
    <property type="match status" value="1"/>
</dbReference>
<dbReference type="PANTHER" id="PTHR35042">
    <property type="entry name" value="ANTHRONE OXYGENASE ENCC"/>
    <property type="match status" value="1"/>
</dbReference>
<reference evidence="9" key="2">
    <citation type="journal article" date="2023" name="IMA Fungus">
        <title>Comparative genomic study of the Penicillium genus elucidates a diverse pangenome and 15 lateral gene transfer events.</title>
        <authorList>
            <person name="Petersen C."/>
            <person name="Sorensen T."/>
            <person name="Nielsen M.R."/>
            <person name="Sondergaard T.E."/>
            <person name="Sorensen J.L."/>
            <person name="Fitzpatrick D.A."/>
            <person name="Frisvad J.C."/>
            <person name="Nielsen K.L."/>
        </authorList>
    </citation>
    <scope>NUCLEOTIDE SEQUENCE</scope>
    <source>
        <strain evidence="9">IBT 29677</strain>
    </source>
</reference>
<evidence type="ECO:0000256" key="8">
    <source>
        <dbReference type="SAM" id="Phobius"/>
    </source>
</evidence>
<proteinExistence type="inferred from homology"/>
<keyword evidence="5 8" id="KW-0472">Membrane</keyword>
<protein>
    <recommendedName>
        <fullName evidence="11">DUF1772-domain-containing protein</fullName>
    </recommendedName>
</protein>
<feature type="transmembrane region" description="Helical" evidence="8">
    <location>
        <begin position="104"/>
        <end position="126"/>
    </location>
</feature>